<dbReference type="EMBL" id="MFIX01000243">
    <property type="protein sequence ID" value="OGG00762.1"/>
    <property type="molecule type" value="Genomic_DNA"/>
</dbReference>
<dbReference type="AlphaFoldDB" id="A0A1F5YLJ7"/>
<reference evidence="1 2" key="1">
    <citation type="journal article" date="2016" name="Nat. Commun.">
        <title>Thousands of microbial genomes shed light on interconnected biogeochemical processes in an aquifer system.</title>
        <authorList>
            <person name="Anantharaman K."/>
            <person name="Brown C.T."/>
            <person name="Hug L.A."/>
            <person name="Sharon I."/>
            <person name="Castelle C.J."/>
            <person name="Probst A.J."/>
            <person name="Thomas B.C."/>
            <person name="Singh A."/>
            <person name="Wilkins M.J."/>
            <person name="Karaoz U."/>
            <person name="Brodie E.L."/>
            <person name="Williams K.H."/>
            <person name="Hubbard S.S."/>
            <person name="Banfield J.F."/>
        </authorList>
    </citation>
    <scope>NUCLEOTIDE SEQUENCE [LARGE SCALE GENOMIC DNA]</scope>
</reference>
<accession>A0A1F5YLJ7</accession>
<sequence>MGCPACKIDYEGLERKIDSGYIRAEEELLDRLAEENLFISGGVVIYCPSCLESLQRLKMRIASRLRKETLANIGVLLDRADEERKLKRK</sequence>
<comment type="caution">
    <text evidence="1">The sequence shown here is derived from an EMBL/GenBank/DDBJ whole genome shotgun (WGS) entry which is preliminary data.</text>
</comment>
<evidence type="ECO:0000313" key="1">
    <source>
        <dbReference type="EMBL" id="OGG00762.1"/>
    </source>
</evidence>
<name>A0A1F5YLJ7_9BACT</name>
<evidence type="ECO:0000313" key="2">
    <source>
        <dbReference type="Proteomes" id="UP000179129"/>
    </source>
</evidence>
<proteinExistence type="predicted"/>
<dbReference type="Proteomes" id="UP000179129">
    <property type="component" value="Unassembled WGS sequence"/>
</dbReference>
<protein>
    <submittedName>
        <fullName evidence="1">Uncharacterized protein</fullName>
    </submittedName>
</protein>
<dbReference type="STRING" id="1817867.A3F83_01915"/>
<gene>
    <name evidence="1" type="ORF">A3F83_01915</name>
</gene>
<organism evidence="1 2">
    <name type="scientific">Candidatus Glassbacteria bacterium RIFCSPLOWO2_12_FULL_58_11</name>
    <dbReference type="NCBI Taxonomy" id="1817867"/>
    <lineage>
        <taxon>Bacteria</taxon>
        <taxon>Candidatus Glassiibacteriota</taxon>
    </lineage>
</organism>